<dbReference type="InterPro" id="IPR015943">
    <property type="entry name" value="WD40/YVTN_repeat-like_dom_sf"/>
</dbReference>
<dbReference type="InterPro" id="IPR051150">
    <property type="entry name" value="SWT21/TCAB1_mRNA_Telomere"/>
</dbReference>
<dbReference type="AlphaFoldDB" id="A0A095CLP1"/>
<reference evidence="2 3" key="1">
    <citation type="journal article" date="2011" name="MBio">
        <title>Genome variation in Cryptococcus gattii, an emerging pathogen of immunocompetent hosts.</title>
        <authorList>
            <person name="D'Souza C.A."/>
            <person name="Kronstad J.W."/>
            <person name="Taylor G."/>
            <person name="Warren R."/>
            <person name="Yuen M."/>
            <person name="Hu G."/>
            <person name="Jung W.H."/>
            <person name="Sham A."/>
            <person name="Kidd S.E."/>
            <person name="Tangen K."/>
            <person name="Lee N."/>
            <person name="Zeilmaker T."/>
            <person name="Sawkins J."/>
            <person name="McVicker G."/>
            <person name="Shah S."/>
            <person name="Gnerre S."/>
            <person name="Griggs A."/>
            <person name="Zeng Q."/>
            <person name="Bartlett K."/>
            <person name="Li W."/>
            <person name="Wang X."/>
            <person name="Heitman J."/>
            <person name="Stajich J.E."/>
            <person name="Fraser J.A."/>
            <person name="Meyer W."/>
            <person name="Carter D."/>
            <person name="Schein J."/>
            <person name="Krzywinski M."/>
            <person name="Kwon-Chung K.J."/>
            <person name="Varma A."/>
            <person name="Wang J."/>
            <person name="Brunham R."/>
            <person name="Fyfe M."/>
            <person name="Ouellette B.F."/>
            <person name="Siddiqui A."/>
            <person name="Marra M."/>
            <person name="Jones S."/>
            <person name="Holt R."/>
            <person name="Birren B.W."/>
            <person name="Galagan J.E."/>
            <person name="Cuomo C.A."/>
        </authorList>
    </citation>
    <scope>NUCLEOTIDE SEQUENCE [LARGE SCALE GENOMIC DNA]</scope>
    <source>
        <strain evidence="2 3">R265</strain>
    </source>
</reference>
<dbReference type="OrthoDB" id="239865at2759"/>
<dbReference type="Pfam" id="PF00400">
    <property type="entry name" value="WD40"/>
    <property type="match status" value="1"/>
</dbReference>
<dbReference type="OMA" id="IRTWILP"/>
<evidence type="ECO:0000313" key="3">
    <source>
        <dbReference type="Proteomes" id="UP000029445"/>
    </source>
</evidence>
<dbReference type="SUPFAM" id="SSF50978">
    <property type="entry name" value="WD40 repeat-like"/>
    <property type="match status" value="1"/>
</dbReference>
<dbReference type="Gene3D" id="2.130.10.10">
    <property type="entry name" value="YVTN repeat-like/Quinoprotein amine dehydrogenase"/>
    <property type="match status" value="2"/>
</dbReference>
<dbReference type="STRING" id="294750.A0A095CLP1"/>
<dbReference type="HOGENOM" id="CLU_022731_3_1_1"/>
<dbReference type="PANTHER" id="PTHR13211">
    <property type="entry name" value="TELOMERASE CAJAL BODY PROTEIN 1"/>
    <property type="match status" value="1"/>
</dbReference>
<proteinExistence type="predicted"/>
<dbReference type="PANTHER" id="PTHR13211:SF0">
    <property type="entry name" value="TELOMERASE CAJAL BODY PROTEIN 1"/>
    <property type="match status" value="1"/>
</dbReference>
<dbReference type="EMBL" id="CP025772">
    <property type="protein sequence ID" value="KGB80199.1"/>
    <property type="molecule type" value="Genomic_DNA"/>
</dbReference>
<sequence length="413" mass="45495">MEEQGHEQEQGQEQQHQAYAPPEYSFDNVSLYASIDAASLSSPLKNNFWRSATWSPDGSAVLTTTEDRLFRIHTLSETNLGTFETHQFKQPDSIASSIWFPTASSLVPESFCFMAGIRDNPVKLIDAKTGNVRASYPIIDHREQFISPYSMAFHPSLSKLYCGCSSFIEIIDLASSSSTQLKTTFTKSSKDGQKGIISALAFAPGATGDFVAGGYDGSVGMYTEDGELEGWLGGVEGGGVTQLSYHPLNPTLLFVASRRSDVIQVYDLHNPFQPLHSLPRKGWTNQRIRFDIDVWGRWLASGDEEGLVRIWDIVSPEVPIVFEKKLHNDAVSSVQLHPYYPLLLTSSGSRINTASESKSDGDEASEDSQSDSDSDDSNSRHENKGGKDTATPRSKVKDSTMKVWSFLPPITST</sequence>
<evidence type="ECO:0000256" key="1">
    <source>
        <dbReference type="SAM" id="MobiDB-lite"/>
    </source>
</evidence>
<gene>
    <name evidence="2" type="ORF">CNBG_6037</name>
</gene>
<dbReference type="VEuPathDB" id="FungiDB:CNBG_6037"/>
<keyword evidence="3" id="KW-1185">Reference proteome</keyword>
<dbReference type="RefSeq" id="XP_062885821.1">
    <property type="nucleotide sequence ID" value="XM_063029866.1"/>
</dbReference>
<name>A0A095CLP1_CRYD2</name>
<dbReference type="InterPro" id="IPR001680">
    <property type="entry name" value="WD40_rpt"/>
</dbReference>
<dbReference type="Proteomes" id="UP000029445">
    <property type="component" value="Chromosome 14"/>
</dbReference>
<dbReference type="KEGG" id="cdeu:CNBG_6037"/>
<protein>
    <submittedName>
        <fullName evidence="2">Guanyl nucleotide binding protein</fullName>
    </submittedName>
</protein>
<accession>A0A095CLP1</accession>
<dbReference type="InterPro" id="IPR036322">
    <property type="entry name" value="WD40_repeat_dom_sf"/>
</dbReference>
<feature type="compositionally biased region" description="Basic and acidic residues" evidence="1">
    <location>
        <begin position="377"/>
        <end position="387"/>
    </location>
</feature>
<feature type="compositionally biased region" description="Acidic residues" evidence="1">
    <location>
        <begin position="362"/>
        <end position="376"/>
    </location>
</feature>
<evidence type="ECO:0000313" key="2">
    <source>
        <dbReference type="EMBL" id="KGB80199.1"/>
    </source>
</evidence>
<dbReference type="GeneID" id="88182145"/>
<reference evidence="2 3" key="2">
    <citation type="journal article" date="2018" name="Proc. Natl. Acad. Sci.">
        <title>RNAi is a critical determinant of centromere evolution in closely related fungi.</title>
        <authorList>
            <person name="Yadav V."/>
            <person name="Sun S."/>
            <person name="Billmyre R.B."/>
            <person name="Thimmappa B.C."/>
            <person name="Shea T."/>
            <person name="Lintner R."/>
            <person name="Bakkeren G."/>
            <person name="Cuomo C.A."/>
            <person name="Heitman J."/>
            <person name="Sanyal K."/>
        </authorList>
    </citation>
    <scope>NUCLEOTIDE SEQUENCE [LARGE SCALE GENOMIC DNA]</scope>
    <source>
        <strain evidence="2 3">R265</strain>
    </source>
</reference>
<feature type="region of interest" description="Disordered" evidence="1">
    <location>
        <begin position="351"/>
        <end position="413"/>
    </location>
</feature>
<dbReference type="SMART" id="SM00320">
    <property type="entry name" value="WD40"/>
    <property type="match status" value="6"/>
</dbReference>
<organism evidence="2 3">
    <name type="scientific">Cryptococcus deuterogattii (strain R265)</name>
    <name type="common">Cryptococcus gattii VGII (strain R265)</name>
    <dbReference type="NCBI Taxonomy" id="294750"/>
    <lineage>
        <taxon>Eukaryota</taxon>
        <taxon>Fungi</taxon>
        <taxon>Dikarya</taxon>
        <taxon>Basidiomycota</taxon>
        <taxon>Agaricomycotina</taxon>
        <taxon>Tremellomycetes</taxon>
        <taxon>Tremellales</taxon>
        <taxon>Cryptococcaceae</taxon>
        <taxon>Cryptococcus</taxon>
        <taxon>Cryptococcus gattii species complex</taxon>
    </lineage>
</organism>